<protein>
    <recommendedName>
        <fullName evidence="3">Transglycosylase SLT domain-containing protein</fullName>
    </recommendedName>
</protein>
<dbReference type="AlphaFoldDB" id="A0A1F6CZZ6"/>
<sequence>MAKIAACESHFRHYDKDGNVLRGEENSRDVGVMQINEDYHLKKALELGMDLYSLEGNLTYARHLYEKGGTAPWIHSKKCWRNTLAVAN</sequence>
<proteinExistence type="predicted"/>
<dbReference type="EMBL" id="MFLC01000039">
    <property type="protein sequence ID" value="OGG54402.1"/>
    <property type="molecule type" value="Genomic_DNA"/>
</dbReference>
<evidence type="ECO:0000313" key="2">
    <source>
        <dbReference type="Proteomes" id="UP000177659"/>
    </source>
</evidence>
<accession>A0A1F6CZZ6</accession>
<name>A0A1F6CZZ6_9BACT</name>
<organism evidence="1 2">
    <name type="scientific">Candidatus Kaiserbacteria bacterium RIFCSPHIGHO2_02_FULL_49_11</name>
    <dbReference type="NCBI Taxonomy" id="1798489"/>
    <lineage>
        <taxon>Bacteria</taxon>
        <taxon>Candidatus Kaiseribacteriota</taxon>
    </lineage>
</organism>
<dbReference type="Proteomes" id="UP000177659">
    <property type="component" value="Unassembled WGS sequence"/>
</dbReference>
<gene>
    <name evidence="1" type="ORF">A3D62_00545</name>
</gene>
<comment type="caution">
    <text evidence="1">The sequence shown here is derived from an EMBL/GenBank/DDBJ whole genome shotgun (WGS) entry which is preliminary data.</text>
</comment>
<evidence type="ECO:0000313" key="1">
    <source>
        <dbReference type="EMBL" id="OGG54402.1"/>
    </source>
</evidence>
<evidence type="ECO:0008006" key="3">
    <source>
        <dbReference type="Google" id="ProtNLM"/>
    </source>
</evidence>
<reference evidence="1 2" key="1">
    <citation type="journal article" date="2016" name="Nat. Commun.">
        <title>Thousands of microbial genomes shed light on interconnected biogeochemical processes in an aquifer system.</title>
        <authorList>
            <person name="Anantharaman K."/>
            <person name="Brown C.T."/>
            <person name="Hug L.A."/>
            <person name="Sharon I."/>
            <person name="Castelle C.J."/>
            <person name="Probst A.J."/>
            <person name="Thomas B.C."/>
            <person name="Singh A."/>
            <person name="Wilkins M.J."/>
            <person name="Karaoz U."/>
            <person name="Brodie E.L."/>
            <person name="Williams K.H."/>
            <person name="Hubbard S.S."/>
            <person name="Banfield J.F."/>
        </authorList>
    </citation>
    <scope>NUCLEOTIDE SEQUENCE [LARGE SCALE GENOMIC DNA]</scope>
</reference>